<dbReference type="InterPro" id="IPR050241">
    <property type="entry name" value="NAD-cap_RNA_hydrolase_NudC"/>
</dbReference>
<keyword evidence="7" id="KW-0460">Magnesium</keyword>
<evidence type="ECO:0000256" key="3">
    <source>
        <dbReference type="ARBA" id="ARBA00009595"/>
    </source>
</evidence>
<dbReference type="PANTHER" id="PTHR42904">
    <property type="entry name" value="NUDIX HYDROLASE, NUDC SUBFAMILY"/>
    <property type="match status" value="1"/>
</dbReference>
<dbReference type="InterPro" id="IPR049734">
    <property type="entry name" value="NudC-like_C"/>
</dbReference>
<dbReference type="EMBL" id="CP002915">
    <property type="protein sequence ID" value="AEK30833.1"/>
    <property type="molecule type" value="Genomic_DNA"/>
</dbReference>
<evidence type="ECO:0000256" key="9">
    <source>
        <dbReference type="ARBA" id="ARBA00023679"/>
    </source>
</evidence>
<dbReference type="AlphaFoldDB" id="A0A806FJ37"/>
<feature type="domain" description="Nudix hydrolase" evidence="10">
    <location>
        <begin position="230"/>
        <end position="361"/>
    </location>
</feature>
<evidence type="ECO:0000256" key="7">
    <source>
        <dbReference type="ARBA" id="ARBA00022842"/>
    </source>
</evidence>
<evidence type="ECO:0000313" key="11">
    <source>
        <dbReference type="EMBL" id="AEK30833.1"/>
    </source>
</evidence>
<dbReference type="SUPFAM" id="SSF55811">
    <property type="entry name" value="Nudix"/>
    <property type="match status" value="1"/>
</dbReference>
<dbReference type="PROSITE" id="PS00893">
    <property type="entry name" value="NUDIX_BOX"/>
    <property type="match status" value="1"/>
</dbReference>
<evidence type="ECO:0000256" key="4">
    <source>
        <dbReference type="ARBA" id="ARBA00012381"/>
    </source>
</evidence>
<dbReference type="GO" id="GO:0006742">
    <property type="term" value="P:NADP+ catabolic process"/>
    <property type="evidence" value="ECO:0007669"/>
    <property type="project" value="TreeGrafter"/>
</dbReference>
<dbReference type="GO" id="GO:0005829">
    <property type="term" value="C:cytosol"/>
    <property type="evidence" value="ECO:0007669"/>
    <property type="project" value="TreeGrafter"/>
</dbReference>
<dbReference type="PANTHER" id="PTHR42904:SF6">
    <property type="entry name" value="NAD-CAPPED RNA HYDROLASE NUDT12"/>
    <property type="match status" value="1"/>
</dbReference>
<dbReference type="PROSITE" id="PS51462">
    <property type="entry name" value="NUDIX"/>
    <property type="match status" value="1"/>
</dbReference>
<keyword evidence="6 11" id="KW-0378">Hydrolase</keyword>
<organism evidence="11 12">
    <name type="scientific">Bifidobacterium animalis subsp. lactis CNCM I-2494</name>
    <dbReference type="NCBI Taxonomy" id="1042403"/>
    <lineage>
        <taxon>Bacteria</taxon>
        <taxon>Bacillati</taxon>
        <taxon>Actinomycetota</taxon>
        <taxon>Actinomycetes</taxon>
        <taxon>Bifidobacteriales</taxon>
        <taxon>Bifidobacteriaceae</taxon>
        <taxon>Bifidobacterium</taxon>
    </lineage>
</organism>
<accession>A0A806FJ37</accession>
<dbReference type="Gene3D" id="3.90.79.10">
    <property type="entry name" value="Nucleoside Triphosphate Pyrophosphohydrolase"/>
    <property type="match status" value="1"/>
</dbReference>
<dbReference type="GeneID" id="29696653"/>
<evidence type="ECO:0000256" key="2">
    <source>
        <dbReference type="ARBA" id="ARBA00001947"/>
    </source>
</evidence>
<comment type="similarity">
    <text evidence="3">Belongs to the Nudix hydrolase family. NudC subfamily.</text>
</comment>
<dbReference type="KEGG" id="bnm:BALAC2494_01368"/>
<dbReference type="Pfam" id="PF00293">
    <property type="entry name" value="NUDIX"/>
    <property type="match status" value="1"/>
</dbReference>
<dbReference type="InterPro" id="IPR000086">
    <property type="entry name" value="NUDIX_hydrolase_dom"/>
</dbReference>
<protein>
    <recommendedName>
        <fullName evidence="4">NAD(+) diphosphatase</fullName>
        <ecNumber evidence="4">3.6.1.22</ecNumber>
    </recommendedName>
</protein>
<comment type="cofactor">
    <cofactor evidence="2">
        <name>Zn(2+)</name>
        <dbReference type="ChEBI" id="CHEBI:29105"/>
    </cofactor>
</comment>
<dbReference type="Pfam" id="PF09297">
    <property type="entry name" value="Zn_ribbon_NUD"/>
    <property type="match status" value="1"/>
</dbReference>
<name>A0A806FJ37_BIFAN</name>
<dbReference type="GO" id="GO:0019677">
    <property type="term" value="P:NAD+ catabolic process"/>
    <property type="evidence" value="ECO:0007669"/>
    <property type="project" value="TreeGrafter"/>
</dbReference>
<proteinExistence type="inferred from homology"/>
<dbReference type="NCBIfam" id="NF001299">
    <property type="entry name" value="PRK00241.1"/>
    <property type="match status" value="1"/>
</dbReference>
<dbReference type="Gene3D" id="3.90.79.20">
    <property type="match status" value="1"/>
</dbReference>
<dbReference type="GO" id="GO:0035529">
    <property type="term" value="F:NADH pyrophosphatase activity"/>
    <property type="evidence" value="ECO:0007669"/>
    <property type="project" value="TreeGrafter"/>
</dbReference>
<sequence>MFAPLALTQALPYLPLAQGDIDYQVERRADPQLIEQVLQMPSTCVLLCRKGKVAVPFGQHNMAQLAASRMRLATLPGSYVARALEHGNNGVVAMYLGRYKGAHDEHAIALDLTAVEEGEELRRVEERAAAAGHAVDAAFGDDVDARESADSNAVNMFEQAVERFDWVDLRMFAPHASSREIGQAVTMLSLANWHDMQRHCPHCGAPTEPAMSGWAQRCTSESDDHRILFPRVEPAVICTVVDAKDRLLLQHNRAWKHSNLFSVSAGFVETGENLEHACRRETMEETGIRVGEVKYLGSQPWPFPFSLMMGFKAQALSNDIHVDGDETIAARWVTRDEYTNLLVTGEIEAPGKATIARVMIEEWYGRELD</sequence>
<evidence type="ECO:0000313" key="12">
    <source>
        <dbReference type="Proteomes" id="UP000008394"/>
    </source>
</evidence>
<dbReference type="InterPro" id="IPR015797">
    <property type="entry name" value="NUDIX_hydrolase-like_dom_sf"/>
</dbReference>
<evidence type="ECO:0000256" key="6">
    <source>
        <dbReference type="ARBA" id="ARBA00022801"/>
    </source>
</evidence>
<gene>
    <name evidence="11" type="ORF">BALAC2494_01368</name>
</gene>
<evidence type="ECO:0000256" key="8">
    <source>
        <dbReference type="ARBA" id="ARBA00023027"/>
    </source>
</evidence>
<evidence type="ECO:0000259" key="10">
    <source>
        <dbReference type="PROSITE" id="PS51462"/>
    </source>
</evidence>
<dbReference type="RefSeq" id="WP_004218303.1">
    <property type="nucleotide sequence ID" value="NC_017215.1"/>
</dbReference>
<keyword evidence="8" id="KW-0520">NAD</keyword>
<dbReference type="CDD" id="cd03429">
    <property type="entry name" value="NUDIX_NADH_pyrophosphatase_Nudt13"/>
    <property type="match status" value="1"/>
</dbReference>
<evidence type="ECO:0000256" key="5">
    <source>
        <dbReference type="ARBA" id="ARBA00022723"/>
    </source>
</evidence>
<dbReference type="GO" id="GO:0046872">
    <property type="term" value="F:metal ion binding"/>
    <property type="evidence" value="ECO:0007669"/>
    <property type="project" value="UniProtKB-KW"/>
</dbReference>
<dbReference type="InterPro" id="IPR015376">
    <property type="entry name" value="Znr_NADH_PPase"/>
</dbReference>
<reference evidence="11 12" key="1">
    <citation type="journal article" date="2011" name="J. Bacteriol.">
        <title>Genome Sequence of the Probiotic Strain Bifidobacterium animalis subsp. lactis CNCM I-2494.</title>
        <authorList>
            <person name="Chervaux C."/>
            <person name="Grimaldi C."/>
            <person name="Bolotin A."/>
            <person name="Quinquis B."/>
            <person name="Legrain-Raspaud S."/>
            <person name="van Hylckama Vlieg J.E."/>
            <person name="Denariaz G."/>
            <person name="Smokvina T."/>
        </authorList>
    </citation>
    <scope>NUCLEOTIDE SEQUENCE [LARGE SCALE GENOMIC DNA]</scope>
    <source>
        <strain evidence="11 12">CNCM I-2494</strain>
    </source>
</reference>
<evidence type="ECO:0000256" key="1">
    <source>
        <dbReference type="ARBA" id="ARBA00001946"/>
    </source>
</evidence>
<comment type="catalytic activity">
    <reaction evidence="9">
        <text>a 5'-end NAD(+)-phospho-ribonucleoside in mRNA + H2O = a 5'-end phospho-adenosine-phospho-ribonucleoside in mRNA + beta-nicotinamide D-ribonucleotide + 2 H(+)</text>
        <dbReference type="Rhea" id="RHEA:60876"/>
        <dbReference type="Rhea" id="RHEA-COMP:15698"/>
        <dbReference type="Rhea" id="RHEA-COMP:15719"/>
        <dbReference type="ChEBI" id="CHEBI:14649"/>
        <dbReference type="ChEBI" id="CHEBI:15377"/>
        <dbReference type="ChEBI" id="CHEBI:15378"/>
        <dbReference type="ChEBI" id="CHEBI:144029"/>
        <dbReference type="ChEBI" id="CHEBI:144051"/>
    </reaction>
    <physiologicalReaction direction="left-to-right" evidence="9">
        <dbReference type="Rhea" id="RHEA:60877"/>
    </physiologicalReaction>
</comment>
<keyword evidence="5" id="KW-0479">Metal-binding</keyword>
<dbReference type="Proteomes" id="UP000008394">
    <property type="component" value="Chromosome"/>
</dbReference>
<dbReference type="EC" id="3.6.1.22" evidence="4"/>
<dbReference type="InterPro" id="IPR020084">
    <property type="entry name" value="NUDIX_hydrolase_CS"/>
</dbReference>
<comment type="cofactor">
    <cofactor evidence="1">
        <name>Mg(2+)</name>
        <dbReference type="ChEBI" id="CHEBI:18420"/>
    </cofactor>
</comment>